<keyword evidence="1" id="KW-1133">Transmembrane helix</keyword>
<evidence type="ECO:0000313" key="3">
    <source>
        <dbReference type="Proteomes" id="UP001224359"/>
    </source>
</evidence>
<sequence length="81" mass="8812">MLVRFNFMLSLTVFVLILLNYFTNSVQTSPFIITGLISVVIGLIGVENVRNGLKFQAASFLFAASLLMLVAILGFAGVIEL</sequence>
<evidence type="ECO:0000313" key="2">
    <source>
        <dbReference type="EMBL" id="MDQ0159375.1"/>
    </source>
</evidence>
<reference evidence="2 3" key="1">
    <citation type="submission" date="2023-07" db="EMBL/GenBank/DDBJ databases">
        <title>Genomic Encyclopedia of Type Strains, Phase IV (KMG-IV): sequencing the most valuable type-strain genomes for metagenomic binning, comparative biology and taxonomic classification.</title>
        <authorList>
            <person name="Goeker M."/>
        </authorList>
    </citation>
    <scope>NUCLEOTIDE SEQUENCE [LARGE SCALE GENOMIC DNA]</scope>
    <source>
        <strain evidence="2 3">DSM 16460</strain>
    </source>
</reference>
<dbReference type="EMBL" id="JAUSTQ010000004">
    <property type="protein sequence ID" value="MDQ0159375.1"/>
    <property type="molecule type" value="Genomic_DNA"/>
</dbReference>
<keyword evidence="3" id="KW-1185">Reference proteome</keyword>
<evidence type="ECO:0000256" key="1">
    <source>
        <dbReference type="SAM" id="Phobius"/>
    </source>
</evidence>
<keyword evidence="1" id="KW-0472">Membrane</keyword>
<gene>
    <name evidence="2" type="ORF">J2S77_001339</name>
</gene>
<dbReference type="RefSeq" id="WP_306975801.1">
    <property type="nucleotide sequence ID" value="NZ_JAUSTQ010000004.1"/>
</dbReference>
<comment type="caution">
    <text evidence="2">The sequence shown here is derived from an EMBL/GenBank/DDBJ whole genome shotgun (WGS) entry which is preliminary data.</text>
</comment>
<feature type="transmembrane region" description="Helical" evidence="1">
    <location>
        <begin position="58"/>
        <end position="79"/>
    </location>
</feature>
<protein>
    <submittedName>
        <fullName evidence="2">Heme O synthase-like polyprenyltransferase</fullName>
    </submittedName>
</protein>
<accession>A0ABT9VEZ7</accession>
<feature type="transmembrane region" description="Helical" evidence="1">
    <location>
        <begin position="29"/>
        <end position="46"/>
    </location>
</feature>
<name>A0ABT9VEZ7_9BACI</name>
<organism evidence="2 3">
    <name type="scientific">Alkalibacillus salilacus</name>
    <dbReference type="NCBI Taxonomy" id="284582"/>
    <lineage>
        <taxon>Bacteria</taxon>
        <taxon>Bacillati</taxon>
        <taxon>Bacillota</taxon>
        <taxon>Bacilli</taxon>
        <taxon>Bacillales</taxon>
        <taxon>Bacillaceae</taxon>
        <taxon>Alkalibacillus</taxon>
    </lineage>
</organism>
<keyword evidence="1" id="KW-0812">Transmembrane</keyword>
<dbReference type="Proteomes" id="UP001224359">
    <property type="component" value="Unassembled WGS sequence"/>
</dbReference>
<feature type="transmembrane region" description="Helical" evidence="1">
    <location>
        <begin position="7"/>
        <end position="23"/>
    </location>
</feature>
<proteinExistence type="predicted"/>